<keyword evidence="2" id="KW-1185">Reference proteome</keyword>
<dbReference type="Proteomes" id="UP001233172">
    <property type="component" value="Unassembled WGS sequence"/>
</dbReference>
<sequence length="69" mass="7633">MRLIGFEQYTLSFGALCEICAWSLCRGPIHVKKVLLLSIPFHCDEASVKSGTIFHCGEASVKSDTNFLL</sequence>
<evidence type="ECO:0000313" key="2">
    <source>
        <dbReference type="Proteomes" id="UP001233172"/>
    </source>
</evidence>
<reference evidence="1" key="1">
    <citation type="journal article" date="2023" name="PLoS Negl. Trop. Dis.">
        <title>A genome sequence for Biomphalaria pfeifferi, the major vector snail for the human-infecting parasite Schistosoma mansoni.</title>
        <authorList>
            <person name="Bu L."/>
            <person name="Lu L."/>
            <person name="Laidemitt M.R."/>
            <person name="Zhang S.M."/>
            <person name="Mutuku M."/>
            <person name="Mkoji G."/>
            <person name="Steinauer M."/>
            <person name="Loker E.S."/>
        </authorList>
    </citation>
    <scope>NUCLEOTIDE SEQUENCE</scope>
    <source>
        <strain evidence="1">KasaAsao</strain>
    </source>
</reference>
<gene>
    <name evidence="1" type="ORF">Bpfe_010062</name>
</gene>
<organism evidence="1 2">
    <name type="scientific">Biomphalaria pfeifferi</name>
    <name type="common">Bloodfluke planorb</name>
    <name type="synonym">Freshwater snail</name>
    <dbReference type="NCBI Taxonomy" id="112525"/>
    <lineage>
        <taxon>Eukaryota</taxon>
        <taxon>Metazoa</taxon>
        <taxon>Spiralia</taxon>
        <taxon>Lophotrochozoa</taxon>
        <taxon>Mollusca</taxon>
        <taxon>Gastropoda</taxon>
        <taxon>Heterobranchia</taxon>
        <taxon>Euthyneura</taxon>
        <taxon>Panpulmonata</taxon>
        <taxon>Hygrophila</taxon>
        <taxon>Lymnaeoidea</taxon>
        <taxon>Planorbidae</taxon>
        <taxon>Biomphalaria</taxon>
    </lineage>
</organism>
<reference evidence="1" key="2">
    <citation type="submission" date="2023-04" db="EMBL/GenBank/DDBJ databases">
        <authorList>
            <person name="Bu L."/>
            <person name="Lu L."/>
            <person name="Laidemitt M.R."/>
            <person name="Zhang S.M."/>
            <person name="Mutuku M."/>
            <person name="Mkoji G."/>
            <person name="Steinauer M."/>
            <person name="Loker E.S."/>
        </authorList>
    </citation>
    <scope>NUCLEOTIDE SEQUENCE</scope>
    <source>
        <strain evidence="1">KasaAsao</strain>
        <tissue evidence="1">Whole Snail</tissue>
    </source>
</reference>
<dbReference type="EMBL" id="JASAOG010000035">
    <property type="protein sequence ID" value="KAK0060549.1"/>
    <property type="molecule type" value="Genomic_DNA"/>
</dbReference>
<name>A0AAD8BVE8_BIOPF</name>
<evidence type="ECO:0000313" key="1">
    <source>
        <dbReference type="EMBL" id="KAK0060549.1"/>
    </source>
</evidence>
<accession>A0AAD8BVE8</accession>
<proteinExistence type="predicted"/>
<comment type="caution">
    <text evidence="1">The sequence shown here is derived from an EMBL/GenBank/DDBJ whole genome shotgun (WGS) entry which is preliminary data.</text>
</comment>
<dbReference type="AlphaFoldDB" id="A0AAD8BVE8"/>
<protein>
    <submittedName>
        <fullName evidence="1">Uncharacterized protein</fullName>
    </submittedName>
</protein>